<evidence type="ECO:0000313" key="3">
    <source>
        <dbReference type="Proteomes" id="UP000076858"/>
    </source>
</evidence>
<comment type="caution">
    <text evidence="2">The sequence shown here is derived from an EMBL/GenBank/DDBJ whole genome shotgun (WGS) entry which is preliminary data.</text>
</comment>
<dbReference type="AlphaFoldDB" id="A0A164HVG1"/>
<keyword evidence="1" id="KW-1133">Transmembrane helix</keyword>
<keyword evidence="1" id="KW-0472">Membrane</keyword>
<gene>
    <name evidence="2" type="ORF">APZ42_003042</name>
</gene>
<proteinExistence type="predicted"/>
<evidence type="ECO:0000256" key="1">
    <source>
        <dbReference type="SAM" id="Phobius"/>
    </source>
</evidence>
<name>A0A164HVG1_9CRUS</name>
<reference evidence="2 3" key="1">
    <citation type="submission" date="2016-03" db="EMBL/GenBank/DDBJ databases">
        <title>EvidentialGene: Evidence-directed Construction of Genes on Genomes.</title>
        <authorList>
            <person name="Gilbert D.G."/>
            <person name="Choi J.-H."/>
            <person name="Mockaitis K."/>
            <person name="Colbourne J."/>
            <person name="Pfrender M."/>
        </authorList>
    </citation>
    <scope>NUCLEOTIDE SEQUENCE [LARGE SCALE GENOMIC DNA]</scope>
    <source>
        <strain evidence="2 3">Xinb3</strain>
        <tissue evidence="2">Complete organism</tissue>
    </source>
</reference>
<evidence type="ECO:0000313" key="2">
    <source>
        <dbReference type="EMBL" id="KZS00603.1"/>
    </source>
</evidence>
<sequence length="86" mass="10366">MIQFPPRASSAFYFRSLWTGLLYSVFQMDSVYILVGGIFELLEISVFTHLFLFLSVLLFELCLFWKQEWQRAIEKETIDENDFQRR</sequence>
<feature type="transmembrane region" description="Helical" evidence="1">
    <location>
        <begin position="46"/>
        <end position="65"/>
    </location>
</feature>
<keyword evidence="3" id="KW-1185">Reference proteome</keyword>
<protein>
    <submittedName>
        <fullName evidence="2">Uncharacterized protein</fullName>
    </submittedName>
</protein>
<dbReference type="EMBL" id="LRGB01009329">
    <property type="protein sequence ID" value="KZS00603.1"/>
    <property type="molecule type" value="Genomic_DNA"/>
</dbReference>
<dbReference type="Proteomes" id="UP000076858">
    <property type="component" value="Unassembled WGS sequence"/>
</dbReference>
<organism evidence="2 3">
    <name type="scientific">Daphnia magna</name>
    <dbReference type="NCBI Taxonomy" id="35525"/>
    <lineage>
        <taxon>Eukaryota</taxon>
        <taxon>Metazoa</taxon>
        <taxon>Ecdysozoa</taxon>
        <taxon>Arthropoda</taxon>
        <taxon>Crustacea</taxon>
        <taxon>Branchiopoda</taxon>
        <taxon>Diplostraca</taxon>
        <taxon>Cladocera</taxon>
        <taxon>Anomopoda</taxon>
        <taxon>Daphniidae</taxon>
        <taxon>Daphnia</taxon>
    </lineage>
</organism>
<keyword evidence="1" id="KW-0812">Transmembrane</keyword>
<feature type="transmembrane region" description="Helical" evidence="1">
    <location>
        <begin position="12"/>
        <end position="34"/>
    </location>
</feature>
<accession>A0A164HVG1</accession>